<name>A0AAN9RU89_PSOTE</name>
<organism evidence="7 8">
    <name type="scientific">Psophocarpus tetragonolobus</name>
    <name type="common">Winged bean</name>
    <name type="synonym">Dolichos tetragonolobus</name>
    <dbReference type="NCBI Taxonomy" id="3891"/>
    <lineage>
        <taxon>Eukaryota</taxon>
        <taxon>Viridiplantae</taxon>
        <taxon>Streptophyta</taxon>
        <taxon>Embryophyta</taxon>
        <taxon>Tracheophyta</taxon>
        <taxon>Spermatophyta</taxon>
        <taxon>Magnoliopsida</taxon>
        <taxon>eudicotyledons</taxon>
        <taxon>Gunneridae</taxon>
        <taxon>Pentapetalae</taxon>
        <taxon>rosids</taxon>
        <taxon>fabids</taxon>
        <taxon>Fabales</taxon>
        <taxon>Fabaceae</taxon>
        <taxon>Papilionoideae</taxon>
        <taxon>50 kb inversion clade</taxon>
        <taxon>NPAAA clade</taxon>
        <taxon>indigoferoid/millettioid clade</taxon>
        <taxon>Phaseoleae</taxon>
        <taxon>Psophocarpus</taxon>
    </lineage>
</organism>
<gene>
    <name evidence="7" type="ORF">VNO78_28825</name>
</gene>
<dbReference type="Pfam" id="PF02365">
    <property type="entry name" value="NAM"/>
    <property type="match status" value="1"/>
</dbReference>
<dbReference type="AlphaFoldDB" id="A0AAN9RU89"/>
<evidence type="ECO:0000313" key="7">
    <source>
        <dbReference type="EMBL" id="KAK7383154.1"/>
    </source>
</evidence>
<evidence type="ECO:0000313" key="8">
    <source>
        <dbReference type="Proteomes" id="UP001386955"/>
    </source>
</evidence>
<dbReference type="InterPro" id="IPR003441">
    <property type="entry name" value="NAC-dom"/>
</dbReference>
<feature type="domain" description="NAC" evidence="6">
    <location>
        <begin position="10"/>
        <end position="159"/>
    </location>
</feature>
<evidence type="ECO:0000256" key="4">
    <source>
        <dbReference type="ARBA" id="ARBA00023163"/>
    </source>
</evidence>
<evidence type="ECO:0000256" key="1">
    <source>
        <dbReference type="ARBA" id="ARBA00004123"/>
    </source>
</evidence>
<keyword evidence="5" id="KW-0539">Nucleus</keyword>
<dbReference type="Proteomes" id="UP001386955">
    <property type="component" value="Unassembled WGS sequence"/>
</dbReference>
<comment type="caution">
    <text evidence="7">The sequence shown here is derived from an EMBL/GenBank/DDBJ whole genome shotgun (WGS) entry which is preliminary data.</text>
</comment>
<keyword evidence="3" id="KW-0238">DNA-binding</keyword>
<dbReference type="GO" id="GO:0005634">
    <property type="term" value="C:nucleus"/>
    <property type="evidence" value="ECO:0007669"/>
    <property type="project" value="UniProtKB-SubCell"/>
</dbReference>
<dbReference type="Gene3D" id="2.170.150.80">
    <property type="entry name" value="NAC domain"/>
    <property type="match status" value="1"/>
</dbReference>
<keyword evidence="4" id="KW-0804">Transcription</keyword>
<reference evidence="7 8" key="1">
    <citation type="submission" date="2024-01" db="EMBL/GenBank/DDBJ databases">
        <title>The genomes of 5 underutilized Papilionoideae crops provide insights into root nodulation and disease resistanc.</title>
        <authorList>
            <person name="Jiang F."/>
        </authorList>
    </citation>
    <scope>NUCLEOTIDE SEQUENCE [LARGE SCALE GENOMIC DNA]</scope>
    <source>
        <strain evidence="7">DUOXIRENSHENG_FW03</strain>
        <tissue evidence="7">Leaves</tissue>
    </source>
</reference>
<dbReference type="PANTHER" id="PTHR31989">
    <property type="entry name" value="NAC DOMAIN-CONTAINING PROTEIN 82-RELATED"/>
    <property type="match status" value="1"/>
</dbReference>
<evidence type="ECO:0000259" key="6">
    <source>
        <dbReference type="PROSITE" id="PS51005"/>
    </source>
</evidence>
<accession>A0AAN9RU89</accession>
<dbReference type="GO" id="GO:0006355">
    <property type="term" value="P:regulation of DNA-templated transcription"/>
    <property type="evidence" value="ECO:0007669"/>
    <property type="project" value="InterPro"/>
</dbReference>
<dbReference type="EMBL" id="JAYMYS010000008">
    <property type="protein sequence ID" value="KAK7383154.1"/>
    <property type="molecule type" value="Genomic_DNA"/>
</dbReference>
<protein>
    <recommendedName>
        <fullName evidence="6">NAC domain-containing protein</fullName>
    </recommendedName>
</protein>
<keyword evidence="2" id="KW-0805">Transcription regulation</keyword>
<evidence type="ECO:0000256" key="3">
    <source>
        <dbReference type="ARBA" id="ARBA00023125"/>
    </source>
</evidence>
<comment type="subcellular location">
    <subcellularLocation>
        <location evidence="1">Nucleus</location>
    </subcellularLocation>
</comment>
<dbReference type="InterPro" id="IPR036093">
    <property type="entry name" value="NAC_dom_sf"/>
</dbReference>
<proteinExistence type="predicted"/>
<keyword evidence="8" id="KW-1185">Reference proteome</keyword>
<sequence length="281" mass="31641">MGDQHANAALPPGYRFYPSEEVLLRYYLTKKNENREGGFYGSDLIMELNLYDHNPFELPDAACFSYGFQGRKRHWFCYTVTKDTRRRSRKAKGGFWLRKGRVRDIFGDAGDVVLGTRTRFVFYQGNSLKNASRTDWILYEYSLLDRVLASFVLCRVVNKPHHKNSPSEIGLSCCAEESFVATVRHVGVQHDGCVGNDVVEAKLCDDGFVTRENKIAENSIRVGGEDDDPAARVSVAPGSQPVQERLSGLPSDSALFNEAVTSQQHMLSILEEDFIELNDIA</sequence>
<dbReference type="PROSITE" id="PS51005">
    <property type="entry name" value="NAC"/>
    <property type="match status" value="1"/>
</dbReference>
<dbReference type="SUPFAM" id="SSF101941">
    <property type="entry name" value="NAC domain"/>
    <property type="match status" value="1"/>
</dbReference>
<evidence type="ECO:0000256" key="2">
    <source>
        <dbReference type="ARBA" id="ARBA00023015"/>
    </source>
</evidence>
<evidence type="ECO:0000256" key="5">
    <source>
        <dbReference type="ARBA" id="ARBA00023242"/>
    </source>
</evidence>
<dbReference type="GO" id="GO:0003677">
    <property type="term" value="F:DNA binding"/>
    <property type="evidence" value="ECO:0007669"/>
    <property type="project" value="UniProtKB-KW"/>
</dbReference>